<dbReference type="RefSeq" id="WP_127001882.1">
    <property type="nucleotide sequence ID" value="NZ_CP034346.1"/>
</dbReference>
<dbReference type="InterPro" id="IPR007263">
    <property type="entry name" value="DCC1-like"/>
</dbReference>
<organism evidence="1 2">
    <name type="scientific">Paenibacillus lutimineralis</name>
    <dbReference type="NCBI Taxonomy" id="2707005"/>
    <lineage>
        <taxon>Bacteria</taxon>
        <taxon>Bacillati</taxon>
        <taxon>Bacillota</taxon>
        <taxon>Bacilli</taxon>
        <taxon>Bacillales</taxon>
        <taxon>Paenibacillaceae</taxon>
        <taxon>Paenibacillus</taxon>
    </lineage>
</organism>
<protein>
    <submittedName>
        <fullName evidence="1">Thiol-disulfide oxidoreductase DCC family protein</fullName>
    </submittedName>
</protein>
<reference evidence="2" key="1">
    <citation type="submission" date="2018-12" db="EMBL/GenBank/DDBJ databases">
        <title>Complete genome sequence of Paenibacillus sp. MBLB1234.</title>
        <authorList>
            <person name="Nam Y.-D."/>
            <person name="Kang J."/>
            <person name="Chung W.-H."/>
            <person name="Park Y.S."/>
        </authorList>
    </citation>
    <scope>NUCLEOTIDE SEQUENCE [LARGE SCALE GENOMIC DNA]</scope>
    <source>
        <strain evidence="2">MBLB1234</strain>
    </source>
</reference>
<gene>
    <name evidence="1" type="ORF">EI981_21940</name>
</gene>
<proteinExistence type="predicted"/>
<dbReference type="GO" id="GO:0015035">
    <property type="term" value="F:protein-disulfide reductase activity"/>
    <property type="evidence" value="ECO:0007669"/>
    <property type="project" value="InterPro"/>
</dbReference>
<sequence length="140" mass="15965">MSDKDIGQTAVVLFDGVCLLCQGAVKWIIRHDPGANFRFASLQSDVGRELLQQYGGTADGPMNTMFLLEQGTLYSRSTAALRITKRLKFPWPLLYAFIIVPQGLRDTVYRWVANNRYRWFGQSDACMLPNKAIKERFLDL</sequence>
<dbReference type="InterPro" id="IPR052927">
    <property type="entry name" value="DCC_oxidoreductase"/>
</dbReference>
<dbReference type="Pfam" id="PF04134">
    <property type="entry name" value="DCC1-like"/>
    <property type="match status" value="1"/>
</dbReference>
<dbReference type="PANTHER" id="PTHR33639">
    <property type="entry name" value="THIOL-DISULFIDE OXIDOREDUCTASE DCC"/>
    <property type="match status" value="1"/>
</dbReference>
<keyword evidence="2" id="KW-1185">Reference proteome</keyword>
<dbReference type="AlphaFoldDB" id="A0A3Q9IDS1"/>
<dbReference type="Proteomes" id="UP000270678">
    <property type="component" value="Chromosome"/>
</dbReference>
<name>A0A3Q9IDS1_9BACL</name>
<evidence type="ECO:0000313" key="1">
    <source>
        <dbReference type="EMBL" id="AZS16860.1"/>
    </source>
</evidence>
<dbReference type="OrthoDB" id="9785438at2"/>
<dbReference type="PANTHER" id="PTHR33639:SF2">
    <property type="entry name" value="DUF393 DOMAIN-CONTAINING PROTEIN"/>
    <property type="match status" value="1"/>
</dbReference>
<dbReference type="EMBL" id="CP034346">
    <property type="protein sequence ID" value="AZS16860.1"/>
    <property type="molecule type" value="Genomic_DNA"/>
</dbReference>
<dbReference type="KEGG" id="plut:EI981_21940"/>
<evidence type="ECO:0000313" key="2">
    <source>
        <dbReference type="Proteomes" id="UP000270678"/>
    </source>
</evidence>
<accession>A0A3Q9IDS1</accession>